<dbReference type="EMBL" id="LSYS01005191">
    <property type="protein sequence ID" value="OPJ78373.1"/>
    <property type="molecule type" value="Genomic_DNA"/>
</dbReference>
<accession>A0A1V4K1X7</accession>
<reference evidence="1 2" key="1">
    <citation type="submission" date="2016-02" db="EMBL/GenBank/DDBJ databases">
        <title>Band-tailed pigeon sequencing and assembly.</title>
        <authorList>
            <person name="Soares A.E."/>
            <person name="Novak B.J."/>
            <person name="Rice E.S."/>
            <person name="O'Connell B."/>
            <person name="Chang D."/>
            <person name="Weber S."/>
            <person name="Shapiro B."/>
        </authorList>
    </citation>
    <scope>NUCLEOTIDE SEQUENCE [LARGE SCALE GENOMIC DNA]</scope>
    <source>
        <strain evidence="1">BTP2013</strain>
        <tissue evidence="1">Blood</tissue>
    </source>
</reference>
<comment type="caution">
    <text evidence="1">The sequence shown here is derived from an EMBL/GenBank/DDBJ whole genome shotgun (WGS) entry which is preliminary data.</text>
</comment>
<dbReference type="Proteomes" id="UP000190648">
    <property type="component" value="Unassembled WGS sequence"/>
</dbReference>
<protein>
    <submittedName>
        <fullName evidence="1">Uncharacterized protein</fullName>
    </submittedName>
</protein>
<gene>
    <name evidence="1" type="ORF">AV530_015310</name>
</gene>
<evidence type="ECO:0000313" key="1">
    <source>
        <dbReference type="EMBL" id="OPJ78373.1"/>
    </source>
</evidence>
<organism evidence="1 2">
    <name type="scientific">Patagioenas fasciata monilis</name>
    <dbReference type="NCBI Taxonomy" id="372326"/>
    <lineage>
        <taxon>Eukaryota</taxon>
        <taxon>Metazoa</taxon>
        <taxon>Chordata</taxon>
        <taxon>Craniata</taxon>
        <taxon>Vertebrata</taxon>
        <taxon>Euteleostomi</taxon>
        <taxon>Archelosauria</taxon>
        <taxon>Archosauria</taxon>
        <taxon>Dinosauria</taxon>
        <taxon>Saurischia</taxon>
        <taxon>Theropoda</taxon>
        <taxon>Coelurosauria</taxon>
        <taxon>Aves</taxon>
        <taxon>Neognathae</taxon>
        <taxon>Neoaves</taxon>
        <taxon>Columbimorphae</taxon>
        <taxon>Columbiformes</taxon>
        <taxon>Columbidae</taxon>
        <taxon>Patagioenas</taxon>
    </lineage>
</organism>
<proteinExistence type="predicted"/>
<keyword evidence="2" id="KW-1185">Reference proteome</keyword>
<dbReference type="AlphaFoldDB" id="A0A1V4K1X7"/>
<evidence type="ECO:0000313" key="2">
    <source>
        <dbReference type="Proteomes" id="UP000190648"/>
    </source>
</evidence>
<sequence length="98" mass="11511">MSWERCRPVVYTPAAQRICWTQKEKKREVRNENYVQNLQAGELCKSLTGQLRACFCEDLGQRQAPSLAIVQRRVRELPEFALKSDRTSECQKLLILWL</sequence>
<name>A0A1V4K1X7_PATFA</name>